<sequence>MKKLRKNHCVQMKKQEKSFPQKVCRNPRINSRKTAIFFIHNMWKKWTNQCKTYVCLRNTYKIRKKQGICCG</sequence>
<organism evidence="1 2">
    <name type="scientific">Enterococcus villorum</name>
    <dbReference type="NCBI Taxonomy" id="112904"/>
    <lineage>
        <taxon>Bacteria</taxon>
        <taxon>Bacillati</taxon>
        <taxon>Bacillota</taxon>
        <taxon>Bacilli</taxon>
        <taxon>Lactobacillales</taxon>
        <taxon>Enterococcaceae</taxon>
        <taxon>Enterococcus</taxon>
    </lineage>
</organism>
<gene>
    <name evidence="1" type="ORF">BH747_09655</name>
</gene>
<evidence type="ECO:0000313" key="1">
    <source>
        <dbReference type="EMBL" id="OQO69528.1"/>
    </source>
</evidence>
<reference evidence="1 2" key="1">
    <citation type="journal article" date="2017" name="BMC Microbiol.">
        <title>Comparative genomics of Enterococcus spp. isolated from bovine feces.</title>
        <authorList>
            <person name="Beukers A.G."/>
            <person name="Zaheer R."/>
            <person name="Goji N."/>
            <person name="Amoako K.K."/>
            <person name="Chaves A.V."/>
            <person name="Ward M.P."/>
            <person name="McAllister T.A."/>
        </authorList>
    </citation>
    <scope>NUCLEOTIDE SEQUENCE [LARGE SCALE GENOMIC DNA]</scope>
    <source>
        <strain evidence="1 2">F1129D 143</strain>
    </source>
</reference>
<dbReference type="STRING" id="112904.BH747_09655"/>
<proteinExistence type="predicted"/>
<comment type="caution">
    <text evidence="1">The sequence shown here is derived from an EMBL/GenBank/DDBJ whole genome shotgun (WGS) entry which is preliminary data.</text>
</comment>
<dbReference type="Proteomes" id="UP000192477">
    <property type="component" value="Unassembled WGS sequence"/>
</dbReference>
<evidence type="ECO:0000313" key="2">
    <source>
        <dbReference type="Proteomes" id="UP000192477"/>
    </source>
</evidence>
<accession>A0A1V8YM59</accession>
<name>A0A1V8YM59_9ENTE</name>
<dbReference type="EMBL" id="MJEA01000010">
    <property type="protein sequence ID" value="OQO69528.1"/>
    <property type="molecule type" value="Genomic_DNA"/>
</dbReference>
<protein>
    <submittedName>
        <fullName evidence="1">Uncharacterized protein</fullName>
    </submittedName>
</protein>
<dbReference type="AlphaFoldDB" id="A0A1V8YM59"/>